<name>A0A1F6C380_HANXR</name>
<proteinExistence type="predicted"/>
<dbReference type="Proteomes" id="UP000178606">
    <property type="component" value="Unassembled WGS sequence"/>
</dbReference>
<accession>A0A1F6C380</accession>
<dbReference type="Pfam" id="PF00085">
    <property type="entry name" value="Thioredoxin"/>
    <property type="match status" value="1"/>
</dbReference>
<evidence type="ECO:0000313" key="3">
    <source>
        <dbReference type="Proteomes" id="UP000178606"/>
    </source>
</evidence>
<dbReference type="InterPro" id="IPR013766">
    <property type="entry name" value="Thioredoxin_domain"/>
</dbReference>
<dbReference type="InterPro" id="IPR036249">
    <property type="entry name" value="Thioredoxin-like_sf"/>
</dbReference>
<organism evidence="2 3">
    <name type="scientific">Handelsmanbacteria sp. (strain RIFCSPLOWO2_12_FULL_64_10)</name>
    <dbReference type="NCBI Taxonomy" id="1817868"/>
    <lineage>
        <taxon>Bacteria</taxon>
        <taxon>Candidatus Handelsmaniibacteriota</taxon>
    </lineage>
</organism>
<dbReference type="EMBL" id="MFKF01000433">
    <property type="protein sequence ID" value="OGG43513.1"/>
    <property type="molecule type" value="Genomic_DNA"/>
</dbReference>
<reference evidence="2 3" key="1">
    <citation type="journal article" date="2016" name="Nat. Commun.">
        <title>Thousands of microbial genomes shed light on interconnected biogeochemical processes in an aquifer system.</title>
        <authorList>
            <person name="Anantharaman K."/>
            <person name="Brown C.T."/>
            <person name="Hug L.A."/>
            <person name="Sharon I."/>
            <person name="Castelle C.J."/>
            <person name="Probst A.J."/>
            <person name="Thomas B.C."/>
            <person name="Singh A."/>
            <person name="Wilkins M.J."/>
            <person name="Karaoz U."/>
            <person name="Brodie E.L."/>
            <person name="Williams K.H."/>
            <person name="Hubbard S.S."/>
            <person name="Banfield J.F."/>
        </authorList>
    </citation>
    <scope>NUCLEOTIDE SEQUENCE [LARGE SCALE GENOMIC DNA]</scope>
    <source>
        <strain evidence="3">RIFCSPLOWO2_12_FULL_64_10</strain>
    </source>
</reference>
<feature type="domain" description="Thioredoxin" evidence="1">
    <location>
        <begin position="164"/>
        <end position="239"/>
    </location>
</feature>
<sequence>MFWGGLVAALYVSTAAGQVVTGLWEAVEVAHVEVNGEIDPTGALYSSPDRRMTLIVSGRVGDLIVFDLKDQGLLRAAGGGVQFGEGVARVGEDLRLERIGTYAVRDSIPTFRVEGLSVRMIPKTPLVGEVTPDSLLRHSPEWGPEMRFYEPYRQAVEALKAQGQAAEVVAVFSAFCGRCRVQVPRLMRVVAEVASPNLKARYIAVPGVIDSTMERYRVRFLPTFIVLRDGREIGRITERPRASVEEDLVAILRGRY</sequence>
<evidence type="ECO:0000313" key="2">
    <source>
        <dbReference type="EMBL" id="OGG43513.1"/>
    </source>
</evidence>
<dbReference type="AlphaFoldDB" id="A0A1F6C380"/>
<dbReference type="Gene3D" id="3.40.30.10">
    <property type="entry name" value="Glutaredoxin"/>
    <property type="match status" value="1"/>
</dbReference>
<gene>
    <name evidence="2" type="ORF">A3F84_29580</name>
</gene>
<evidence type="ECO:0000259" key="1">
    <source>
        <dbReference type="Pfam" id="PF00085"/>
    </source>
</evidence>
<comment type="caution">
    <text evidence="2">The sequence shown here is derived from an EMBL/GenBank/DDBJ whole genome shotgun (WGS) entry which is preliminary data.</text>
</comment>
<dbReference type="SUPFAM" id="SSF52833">
    <property type="entry name" value="Thioredoxin-like"/>
    <property type="match status" value="1"/>
</dbReference>
<protein>
    <recommendedName>
        <fullName evidence="1">Thioredoxin domain-containing protein</fullName>
    </recommendedName>
</protein>